<evidence type="ECO:0000313" key="2">
    <source>
        <dbReference type="EMBL" id="MCI36315.1"/>
    </source>
</evidence>
<dbReference type="Pfam" id="PF10536">
    <property type="entry name" value="PMD"/>
    <property type="match status" value="1"/>
</dbReference>
<keyword evidence="3" id="KW-1185">Reference proteome</keyword>
<evidence type="ECO:0000259" key="1">
    <source>
        <dbReference type="Pfam" id="PF10536"/>
    </source>
</evidence>
<dbReference type="GO" id="GO:0010073">
    <property type="term" value="P:meristem maintenance"/>
    <property type="evidence" value="ECO:0007669"/>
    <property type="project" value="InterPro"/>
</dbReference>
<protein>
    <submittedName>
        <fullName evidence="2">Serine/threonine-protein phosphatase 7 long form-like protein</fullName>
    </submittedName>
</protein>
<dbReference type="PANTHER" id="PTHR46033">
    <property type="entry name" value="PROTEIN MAIN-LIKE 2"/>
    <property type="match status" value="1"/>
</dbReference>
<dbReference type="InterPro" id="IPR019557">
    <property type="entry name" value="AminoTfrase-like_pln_mobile"/>
</dbReference>
<dbReference type="EMBL" id="LXQA010232663">
    <property type="protein sequence ID" value="MCI36315.1"/>
    <property type="molecule type" value="Genomic_DNA"/>
</dbReference>
<comment type="caution">
    <text evidence="2">The sequence shown here is derived from an EMBL/GenBank/DDBJ whole genome shotgun (WGS) entry which is preliminary data.</text>
</comment>
<evidence type="ECO:0000313" key="3">
    <source>
        <dbReference type="Proteomes" id="UP000265520"/>
    </source>
</evidence>
<sequence length="66" mass="7439">MVDVNLLPAFVERWHAETSSFHMPFGEMAITLDDVSCLLHLHIWGEFYTPPPGINEEEAAALAEEL</sequence>
<dbReference type="AlphaFoldDB" id="A0A392RL97"/>
<reference evidence="2 3" key="1">
    <citation type="journal article" date="2018" name="Front. Plant Sci.">
        <title>Red Clover (Trifolium pratense) and Zigzag Clover (T. medium) - A Picture of Genomic Similarities and Differences.</title>
        <authorList>
            <person name="Dluhosova J."/>
            <person name="Istvanek J."/>
            <person name="Nedelnik J."/>
            <person name="Repkova J."/>
        </authorList>
    </citation>
    <scope>NUCLEOTIDE SEQUENCE [LARGE SCALE GENOMIC DNA]</scope>
    <source>
        <strain evidence="3">cv. 10/8</strain>
        <tissue evidence="2">Leaf</tissue>
    </source>
</reference>
<feature type="domain" description="Aminotransferase-like plant mobile" evidence="1">
    <location>
        <begin position="3"/>
        <end position="49"/>
    </location>
</feature>
<name>A0A392RL97_9FABA</name>
<dbReference type="PANTHER" id="PTHR46033:SF8">
    <property type="entry name" value="PROTEIN MAINTENANCE OF MERISTEMS-LIKE"/>
    <property type="match status" value="1"/>
</dbReference>
<organism evidence="2 3">
    <name type="scientific">Trifolium medium</name>
    <dbReference type="NCBI Taxonomy" id="97028"/>
    <lineage>
        <taxon>Eukaryota</taxon>
        <taxon>Viridiplantae</taxon>
        <taxon>Streptophyta</taxon>
        <taxon>Embryophyta</taxon>
        <taxon>Tracheophyta</taxon>
        <taxon>Spermatophyta</taxon>
        <taxon>Magnoliopsida</taxon>
        <taxon>eudicotyledons</taxon>
        <taxon>Gunneridae</taxon>
        <taxon>Pentapetalae</taxon>
        <taxon>rosids</taxon>
        <taxon>fabids</taxon>
        <taxon>Fabales</taxon>
        <taxon>Fabaceae</taxon>
        <taxon>Papilionoideae</taxon>
        <taxon>50 kb inversion clade</taxon>
        <taxon>NPAAA clade</taxon>
        <taxon>Hologalegina</taxon>
        <taxon>IRL clade</taxon>
        <taxon>Trifolieae</taxon>
        <taxon>Trifolium</taxon>
    </lineage>
</organism>
<dbReference type="InterPro" id="IPR044824">
    <property type="entry name" value="MAIN-like"/>
</dbReference>
<dbReference type="Proteomes" id="UP000265520">
    <property type="component" value="Unassembled WGS sequence"/>
</dbReference>
<accession>A0A392RL97</accession>
<proteinExistence type="predicted"/>